<organism evidence="3 4">
    <name type="scientific">Methylopila henanensis</name>
    <dbReference type="NCBI Taxonomy" id="873516"/>
    <lineage>
        <taxon>Bacteria</taxon>
        <taxon>Pseudomonadati</taxon>
        <taxon>Pseudomonadota</taxon>
        <taxon>Alphaproteobacteria</taxon>
        <taxon>Hyphomicrobiales</taxon>
        <taxon>Methylopilaceae</taxon>
        <taxon>Methylopila</taxon>
    </lineage>
</organism>
<dbReference type="PANTHER" id="PTHR32114">
    <property type="entry name" value="ABC TRANSPORTER ABCH.3"/>
    <property type="match status" value="1"/>
</dbReference>
<dbReference type="EMBL" id="JBHUER010000008">
    <property type="protein sequence ID" value="MFD1703524.1"/>
    <property type="molecule type" value="Genomic_DNA"/>
</dbReference>
<comment type="caution">
    <text evidence="3">The sequence shown here is derived from an EMBL/GenBank/DDBJ whole genome shotgun (WGS) entry which is preliminary data.</text>
</comment>
<dbReference type="PANTHER" id="PTHR32114:SF2">
    <property type="entry name" value="ABC TRANSPORTER ABCH.3"/>
    <property type="match status" value="1"/>
</dbReference>
<name>A0ABW4K8G4_9HYPH</name>
<dbReference type="RefSeq" id="WP_378799632.1">
    <property type="nucleotide sequence ID" value="NZ_JBHUER010000008.1"/>
</dbReference>
<dbReference type="InterPro" id="IPR027417">
    <property type="entry name" value="P-loop_NTPase"/>
</dbReference>
<accession>A0ABW4K8G4</accession>
<dbReference type="Proteomes" id="UP001597308">
    <property type="component" value="Unassembled WGS sequence"/>
</dbReference>
<dbReference type="Gene3D" id="3.40.50.300">
    <property type="entry name" value="P-loop containing nucleotide triphosphate hydrolases"/>
    <property type="match status" value="2"/>
</dbReference>
<evidence type="ECO:0000313" key="3">
    <source>
        <dbReference type="EMBL" id="MFD1703524.1"/>
    </source>
</evidence>
<feature type="domain" description="Rad50/SbcC-type AAA" evidence="2">
    <location>
        <begin position="5"/>
        <end position="266"/>
    </location>
</feature>
<protein>
    <submittedName>
        <fullName evidence="3">DNA sulfur modification protein DndD</fullName>
    </submittedName>
</protein>
<feature type="coiled-coil region" evidence="1">
    <location>
        <begin position="199"/>
        <end position="259"/>
    </location>
</feature>
<feature type="coiled-coil region" evidence="1">
    <location>
        <begin position="456"/>
        <end position="504"/>
    </location>
</feature>
<gene>
    <name evidence="3" type="primary">dndD</name>
    <name evidence="3" type="ORF">ACFSCV_10965</name>
</gene>
<evidence type="ECO:0000256" key="1">
    <source>
        <dbReference type="SAM" id="Coils"/>
    </source>
</evidence>
<evidence type="ECO:0000313" key="4">
    <source>
        <dbReference type="Proteomes" id="UP001597308"/>
    </source>
</evidence>
<dbReference type="InterPro" id="IPR017599">
    <property type="entry name" value="DNA_S_DndD"/>
</dbReference>
<keyword evidence="4" id="KW-1185">Reference proteome</keyword>
<dbReference type="NCBIfam" id="TIGR03185">
    <property type="entry name" value="DNA_S_dndD"/>
    <property type="match status" value="1"/>
</dbReference>
<dbReference type="InterPro" id="IPR038729">
    <property type="entry name" value="Rad50/SbcC_AAA"/>
</dbReference>
<sequence>MWISKIELVCFKSYQRQEFNFPEPTNGRNVILIGGMNGYGKTSILEALYLCLYGKDAMSHLARAGLKTDDSRGYPTFLEKAFNGEALRDGRDTMMVKVVINRTKSKAVEISRKWYFRSNGNWTDEEATYREIIRGVPQLPRSDGRNSFHLSEALDEFFIPAHVAPFFFFDGEEVKKLADQGRVEQVKQGLEGLLGVVLLRQLADRLRNFERSKRETVANVDEDRLTLLFNQLTENEKSAGELRRKSDETRQKRERLDGEFQSLLERVTAAGGGGGDTATYKDLIEGREQLRGQLRDAHKRLEEILAQRLPFHLASKELVANFQNQLEREQRWFQWDTEKRALEPRQLEFKSAYEQQSAPPIDPPLTIEQVEAVRSRMNAAWASLFYPPPNDCADEIIHDYLSASERDRVLSLLATMSLGYQDIQDVLRAEADLTDRIDELGRKITRLEGIDRDGTLAQLTAELKAVQDRMTALDDEWRSDDRRLVALDAQIASQRAEYERERKKLDESSPARAIIERSERVRKVIDVVIPALFPLKVKELAAHMTAVYKQLAHKDQVSKIEIKDDGTTVIVGKSGKPLSFDRSAGENQIFATALIAGLARVSGVKAPLVVDTPLGRLDSKHRQNILNYWTGEKNRQVILLSQDEEIDAAFLERIRDNISKTYLLDHADVGDGIGRTRAHEDQYFLEEVA</sequence>
<proteinExistence type="predicted"/>
<keyword evidence="1" id="KW-0175">Coiled coil</keyword>
<evidence type="ECO:0000259" key="2">
    <source>
        <dbReference type="Pfam" id="PF13476"/>
    </source>
</evidence>
<reference evidence="4" key="1">
    <citation type="journal article" date="2019" name="Int. J. Syst. Evol. Microbiol.">
        <title>The Global Catalogue of Microorganisms (GCM) 10K type strain sequencing project: providing services to taxonomists for standard genome sequencing and annotation.</title>
        <authorList>
            <consortium name="The Broad Institute Genomics Platform"/>
            <consortium name="The Broad Institute Genome Sequencing Center for Infectious Disease"/>
            <person name="Wu L."/>
            <person name="Ma J."/>
        </authorList>
    </citation>
    <scope>NUCLEOTIDE SEQUENCE [LARGE SCALE GENOMIC DNA]</scope>
    <source>
        <strain evidence="4">KCTC 23707</strain>
    </source>
</reference>
<dbReference type="Pfam" id="PF13476">
    <property type="entry name" value="AAA_23"/>
    <property type="match status" value="1"/>
</dbReference>
<dbReference type="SUPFAM" id="SSF52540">
    <property type="entry name" value="P-loop containing nucleoside triphosphate hydrolases"/>
    <property type="match status" value="1"/>
</dbReference>